<evidence type="ECO:0000313" key="2">
    <source>
        <dbReference type="Proteomes" id="UP001185012"/>
    </source>
</evidence>
<organism evidence="1 2">
    <name type="scientific">Desmospora profundinema</name>
    <dbReference type="NCBI Taxonomy" id="1571184"/>
    <lineage>
        <taxon>Bacteria</taxon>
        <taxon>Bacillati</taxon>
        <taxon>Bacillota</taxon>
        <taxon>Bacilli</taxon>
        <taxon>Bacillales</taxon>
        <taxon>Thermoactinomycetaceae</taxon>
        <taxon>Desmospora</taxon>
    </lineage>
</organism>
<evidence type="ECO:0008006" key="3">
    <source>
        <dbReference type="Google" id="ProtNLM"/>
    </source>
</evidence>
<comment type="caution">
    <text evidence="1">The sequence shown here is derived from an EMBL/GenBank/DDBJ whole genome shotgun (WGS) entry which is preliminary data.</text>
</comment>
<evidence type="ECO:0000313" key="1">
    <source>
        <dbReference type="EMBL" id="MDR6225694.1"/>
    </source>
</evidence>
<dbReference type="RefSeq" id="WP_309864700.1">
    <property type="nucleotide sequence ID" value="NZ_JAVDQG010000003.1"/>
</dbReference>
<accession>A0ABU1ILN8</accession>
<name>A0ABU1ILN8_9BACL</name>
<protein>
    <recommendedName>
        <fullName evidence="3">FAD-dependent urate hydroxylase HpyO FAD/NAD(P)-binding domain-containing protein</fullName>
    </recommendedName>
</protein>
<dbReference type="PANTHER" id="PTHR40254:SF1">
    <property type="entry name" value="BLR0577 PROTEIN"/>
    <property type="match status" value="1"/>
</dbReference>
<proteinExistence type="predicted"/>
<keyword evidence="2" id="KW-1185">Reference proteome</keyword>
<dbReference type="InterPro" id="IPR052189">
    <property type="entry name" value="L-asp_N-monooxygenase_NS-form"/>
</dbReference>
<dbReference type="EMBL" id="JAVDQG010000003">
    <property type="protein sequence ID" value="MDR6225694.1"/>
    <property type="molecule type" value="Genomic_DNA"/>
</dbReference>
<dbReference type="Proteomes" id="UP001185012">
    <property type="component" value="Unassembled WGS sequence"/>
</dbReference>
<gene>
    <name evidence="1" type="ORF">JOE21_001692</name>
</gene>
<dbReference type="PANTHER" id="PTHR40254">
    <property type="entry name" value="BLR0577 PROTEIN"/>
    <property type="match status" value="1"/>
</dbReference>
<sequence length="427" mass="49141">MKYLTKVNQWIENPYPLEQKLAVIQPEKTVAVAGLGLAAVDVLAELTLGRGGTLESDPDTGEPVYHASGWEPKIVFFSRSGLPYLSRPLLNEKIPYHPFLFTEDRITKLRHRHGTSQLHLEFDVLPLIWKEMKIRYYVTCIRHDLGWEEAIRLEERIGEQADSGDLDSCIESLRDRYGVFDPEKELQFSFEEGLYSREEYQDQILFYLQRDLMEAKKGVAHSPLKAAFEVLRDLRQVIRHTVDFRGLDPASHQIFKEKVIPLINRVVIGPPIERTELLLACIKAGIVQIPFGPNPRIRQSEENHSMEVVSTQLSTPYKEKVDYLCKAFVPEERVEENQSRLITNLYKQGRLKSFYNQDVQIGGVDLNGDLQPINAIGETERNFWVLGPLSEGVKYYNHYILSPGEVSPAVVDAKWCVHQFFERFSPK</sequence>
<reference evidence="1 2" key="1">
    <citation type="submission" date="2023-07" db="EMBL/GenBank/DDBJ databases">
        <title>Genomic Encyclopedia of Type Strains, Phase IV (KMG-IV): sequencing the most valuable type-strain genomes for metagenomic binning, comparative biology and taxonomic classification.</title>
        <authorList>
            <person name="Goeker M."/>
        </authorList>
    </citation>
    <scope>NUCLEOTIDE SEQUENCE [LARGE SCALE GENOMIC DNA]</scope>
    <source>
        <strain evidence="1 2">DSM 45903</strain>
    </source>
</reference>